<feature type="domain" description="HTH asnC-type" evidence="4">
    <location>
        <begin position="3"/>
        <end position="70"/>
    </location>
</feature>
<evidence type="ECO:0000256" key="1">
    <source>
        <dbReference type="ARBA" id="ARBA00023015"/>
    </source>
</evidence>
<dbReference type="InterPro" id="IPR000485">
    <property type="entry name" value="AsnC-type_HTH_dom"/>
</dbReference>
<dbReference type="CDD" id="cd00090">
    <property type="entry name" value="HTH_ARSR"/>
    <property type="match status" value="1"/>
</dbReference>
<dbReference type="InterPro" id="IPR036390">
    <property type="entry name" value="WH_DNA-bd_sf"/>
</dbReference>
<dbReference type="SMART" id="SM00344">
    <property type="entry name" value="HTH_ASNC"/>
    <property type="match status" value="1"/>
</dbReference>
<evidence type="ECO:0000259" key="4">
    <source>
        <dbReference type="PROSITE" id="PS50956"/>
    </source>
</evidence>
<dbReference type="InterPro" id="IPR019888">
    <property type="entry name" value="Tscrpt_reg_AsnC-like"/>
</dbReference>
<dbReference type="Proteomes" id="UP000650524">
    <property type="component" value="Unassembled WGS sequence"/>
</dbReference>
<keyword evidence="2" id="KW-0238">DNA-binding</keyword>
<dbReference type="GO" id="GO:0043200">
    <property type="term" value="P:response to amino acid"/>
    <property type="evidence" value="ECO:0007669"/>
    <property type="project" value="TreeGrafter"/>
</dbReference>
<proteinExistence type="predicted"/>
<dbReference type="SUPFAM" id="SSF46785">
    <property type="entry name" value="Winged helix' DNA-binding domain"/>
    <property type="match status" value="1"/>
</dbReference>
<keyword evidence="1" id="KW-0805">Transcription regulation</keyword>
<evidence type="ECO:0000313" key="6">
    <source>
        <dbReference type="Proteomes" id="UP000650524"/>
    </source>
</evidence>
<dbReference type="PROSITE" id="PS50956">
    <property type="entry name" value="HTH_ASNC_2"/>
    <property type="match status" value="1"/>
</dbReference>
<reference evidence="5 6" key="1">
    <citation type="submission" date="2020-08" db="EMBL/GenBank/DDBJ databases">
        <title>Bridging the membrane lipid divide: bacteria of the FCB group superphylum have the potential to synthesize archaeal ether lipids.</title>
        <authorList>
            <person name="Villanueva L."/>
            <person name="Von Meijenfeldt F.A.B."/>
            <person name="Westbye A.B."/>
            <person name="Yadav S."/>
            <person name="Hopmans E.C."/>
            <person name="Dutilh B.E."/>
            <person name="Sinninghe Damste J.S."/>
        </authorList>
    </citation>
    <scope>NUCLEOTIDE SEQUENCE [LARGE SCALE GENOMIC DNA]</scope>
    <source>
        <strain evidence="5">NIOZ-UU27</strain>
    </source>
</reference>
<dbReference type="AlphaFoldDB" id="A0A8J6N114"/>
<dbReference type="PANTHER" id="PTHR30154">
    <property type="entry name" value="LEUCINE-RESPONSIVE REGULATORY PROTEIN"/>
    <property type="match status" value="1"/>
</dbReference>
<sequence length="147" mass="16678">MKIDEASIHIIKHLRDGRKSFKKIAEELSLSENTVRSRVSKLKKAGILEISGLVDPGAVPRHRVVMVGVKLKTMDLVKKGEEFSQLRGVVSVSVVTGRYDLILMVFLKEGYELLEFYTEEVAHLEDVQSVETFVVYKGFNLRVPYIL</sequence>
<gene>
    <name evidence="5" type="ORF">H8E19_08820</name>
</gene>
<evidence type="ECO:0000256" key="2">
    <source>
        <dbReference type="ARBA" id="ARBA00023125"/>
    </source>
</evidence>
<organism evidence="5 6">
    <name type="scientific">Candidatus Desulfacyla euxinica</name>
    <dbReference type="NCBI Taxonomy" id="2841693"/>
    <lineage>
        <taxon>Bacteria</taxon>
        <taxon>Deltaproteobacteria</taxon>
        <taxon>Candidatus Desulfacyla</taxon>
    </lineage>
</organism>
<dbReference type="InterPro" id="IPR036388">
    <property type="entry name" value="WH-like_DNA-bd_sf"/>
</dbReference>
<dbReference type="GO" id="GO:0005829">
    <property type="term" value="C:cytosol"/>
    <property type="evidence" value="ECO:0007669"/>
    <property type="project" value="TreeGrafter"/>
</dbReference>
<dbReference type="InterPro" id="IPR011991">
    <property type="entry name" value="ArsR-like_HTH"/>
</dbReference>
<evidence type="ECO:0000256" key="3">
    <source>
        <dbReference type="ARBA" id="ARBA00023163"/>
    </source>
</evidence>
<dbReference type="SUPFAM" id="SSF54909">
    <property type="entry name" value="Dimeric alpha+beta barrel"/>
    <property type="match status" value="1"/>
</dbReference>
<dbReference type="EMBL" id="JACNJD010000213">
    <property type="protein sequence ID" value="MBC8177494.1"/>
    <property type="molecule type" value="Genomic_DNA"/>
</dbReference>
<dbReference type="Gene3D" id="3.30.70.920">
    <property type="match status" value="1"/>
</dbReference>
<accession>A0A8J6N114</accession>
<name>A0A8J6N114_9DELT</name>
<dbReference type="InterPro" id="IPR011008">
    <property type="entry name" value="Dimeric_a/b-barrel"/>
</dbReference>
<dbReference type="Pfam" id="PF01037">
    <property type="entry name" value="AsnC_trans_reg"/>
    <property type="match status" value="1"/>
</dbReference>
<dbReference type="GO" id="GO:0043565">
    <property type="term" value="F:sequence-specific DNA binding"/>
    <property type="evidence" value="ECO:0007669"/>
    <property type="project" value="InterPro"/>
</dbReference>
<dbReference type="PANTHER" id="PTHR30154:SF34">
    <property type="entry name" value="TRANSCRIPTIONAL REGULATOR AZLB"/>
    <property type="match status" value="1"/>
</dbReference>
<dbReference type="Pfam" id="PF13404">
    <property type="entry name" value="HTH_AsnC-type"/>
    <property type="match status" value="1"/>
</dbReference>
<keyword evidence="3" id="KW-0804">Transcription</keyword>
<dbReference type="InterPro" id="IPR019887">
    <property type="entry name" value="Tscrpt_reg_AsnC/Lrp_C"/>
</dbReference>
<protein>
    <submittedName>
        <fullName evidence="5">Lrp/AsnC family transcriptional regulator</fullName>
    </submittedName>
</protein>
<dbReference type="Gene3D" id="1.10.10.10">
    <property type="entry name" value="Winged helix-like DNA-binding domain superfamily/Winged helix DNA-binding domain"/>
    <property type="match status" value="1"/>
</dbReference>
<comment type="caution">
    <text evidence="5">The sequence shown here is derived from an EMBL/GenBank/DDBJ whole genome shotgun (WGS) entry which is preliminary data.</text>
</comment>
<evidence type="ECO:0000313" key="5">
    <source>
        <dbReference type="EMBL" id="MBC8177494.1"/>
    </source>
</evidence>